<name>A0A1Y2B9Z9_9FUNG</name>
<keyword evidence="3" id="KW-1185">Reference proteome</keyword>
<evidence type="ECO:0000256" key="1">
    <source>
        <dbReference type="SAM" id="MobiDB-lite"/>
    </source>
</evidence>
<reference evidence="2 3" key="1">
    <citation type="submission" date="2016-08" db="EMBL/GenBank/DDBJ databases">
        <title>A Parts List for Fungal Cellulosomes Revealed by Comparative Genomics.</title>
        <authorList>
            <consortium name="DOE Joint Genome Institute"/>
            <person name="Haitjema C.H."/>
            <person name="Gilmore S.P."/>
            <person name="Henske J.K."/>
            <person name="Solomon K.V."/>
            <person name="De Groot R."/>
            <person name="Kuo A."/>
            <person name="Mondo S.J."/>
            <person name="Salamov A.A."/>
            <person name="Labutti K."/>
            <person name="Zhao Z."/>
            <person name="Chiniquy J."/>
            <person name="Barry K."/>
            <person name="Brewer H.M."/>
            <person name="Purvine S.O."/>
            <person name="Wright A.T."/>
            <person name="Boxma B."/>
            <person name="Van Alen T."/>
            <person name="Hackstein J.H."/>
            <person name="Baker S.E."/>
            <person name="Grigoriev I.V."/>
            <person name="O'Malley M.A."/>
        </authorList>
    </citation>
    <scope>NUCLEOTIDE SEQUENCE [LARGE SCALE GENOMIC DNA]</scope>
    <source>
        <strain evidence="2 3">G1</strain>
    </source>
</reference>
<evidence type="ECO:0000313" key="3">
    <source>
        <dbReference type="Proteomes" id="UP000193920"/>
    </source>
</evidence>
<evidence type="ECO:0000313" key="2">
    <source>
        <dbReference type="EMBL" id="ORY31340.1"/>
    </source>
</evidence>
<feature type="region of interest" description="Disordered" evidence="1">
    <location>
        <begin position="124"/>
        <end position="166"/>
    </location>
</feature>
<protein>
    <submittedName>
        <fullName evidence="2">Uncharacterized protein</fullName>
    </submittedName>
</protein>
<feature type="compositionally biased region" description="Low complexity" evidence="1">
    <location>
        <begin position="143"/>
        <end position="166"/>
    </location>
</feature>
<accession>A0A1Y2B9Z9</accession>
<sequence length="166" mass="19719">MINSNDMDFFMKIDNYNDLNNSYIIPNNDDIIEYKINSNPNLLKNYEDEGELFENKTITRTNNGYKPLMVNNFSMDGSNYSFSSVNYNMSQDESSIYSNNNPFMKNLENNKYQKHNQNILPEDIYHSNENTQNKHRSSKRENMYSFHNNSNDNNNHSNRNYSPLEF</sequence>
<dbReference type="EMBL" id="MCOG01000170">
    <property type="protein sequence ID" value="ORY31340.1"/>
    <property type="molecule type" value="Genomic_DNA"/>
</dbReference>
<dbReference type="AlphaFoldDB" id="A0A1Y2B9Z9"/>
<dbReference type="Proteomes" id="UP000193920">
    <property type="component" value="Unassembled WGS sequence"/>
</dbReference>
<comment type="caution">
    <text evidence="2">The sequence shown here is derived from an EMBL/GenBank/DDBJ whole genome shotgun (WGS) entry which is preliminary data.</text>
</comment>
<organism evidence="2 3">
    <name type="scientific">Neocallimastix californiae</name>
    <dbReference type="NCBI Taxonomy" id="1754190"/>
    <lineage>
        <taxon>Eukaryota</taxon>
        <taxon>Fungi</taxon>
        <taxon>Fungi incertae sedis</taxon>
        <taxon>Chytridiomycota</taxon>
        <taxon>Chytridiomycota incertae sedis</taxon>
        <taxon>Neocallimastigomycetes</taxon>
        <taxon>Neocallimastigales</taxon>
        <taxon>Neocallimastigaceae</taxon>
        <taxon>Neocallimastix</taxon>
    </lineage>
</organism>
<proteinExistence type="predicted"/>
<gene>
    <name evidence="2" type="ORF">LY90DRAFT_705336</name>
</gene>